<feature type="compositionally biased region" description="Polar residues" evidence="1">
    <location>
        <begin position="159"/>
        <end position="168"/>
    </location>
</feature>
<feature type="compositionally biased region" description="Polar residues" evidence="1">
    <location>
        <begin position="74"/>
        <end position="88"/>
    </location>
</feature>
<dbReference type="AlphaFoldDB" id="A0A6P4EIL4"/>
<protein>
    <submittedName>
        <fullName evidence="2">LOW QUALITY PROTEIN: brain-specific homeobox protein-like</fullName>
    </submittedName>
</protein>
<name>A0A6P4EIL4_DRORH</name>
<organism evidence="2">
    <name type="scientific">Drosophila rhopaloa</name>
    <name type="common">Fruit fly</name>
    <dbReference type="NCBI Taxonomy" id="1041015"/>
    <lineage>
        <taxon>Eukaryota</taxon>
        <taxon>Metazoa</taxon>
        <taxon>Ecdysozoa</taxon>
        <taxon>Arthropoda</taxon>
        <taxon>Hexapoda</taxon>
        <taxon>Insecta</taxon>
        <taxon>Pterygota</taxon>
        <taxon>Neoptera</taxon>
        <taxon>Endopterygota</taxon>
        <taxon>Diptera</taxon>
        <taxon>Brachycera</taxon>
        <taxon>Muscomorpha</taxon>
        <taxon>Ephydroidea</taxon>
        <taxon>Drosophilidae</taxon>
        <taxon>Drosophila</taxon>
        <taxon>Sophophora</taxon>
    </lineage>
</organism>
<proteinExistence type="predicted"/>
<dbReference type="RefSeq" id="XP_016978047.1">
    <property type="nucleotide sequence ID" value="XM_017122558.1"/>
</dbReference>
<feature type="compositionally biased region" description="Low complexity" evidence="1">
    <location>
        <begin position="17"/>
        <end position="29"/>
    </location>
</feature>
<feature type="compositionally biased region" description="Pro residues" evidence="1">
    <location>
        <begin position="175"/>
        <end position="188"/>
    </location>
</feature>
<feature type="compositionally biased region" description="Low complexity" evidence="1">
    <location>
        <begin position="113"/>
        <end position="123"/>
    </location>
</feature>
<dbReference type="OrthoDB" id="6159439at2759"/>
<evidence type="ECO:0000313" key="2">
    <source>
        <dbReference type="RefSeq" id="XP_016978047.1"/>
    </source>
</evidence>
<feature type="region of interest" description="Disordered" evidence="1">
    <location>
        <begin position="1"/>
        <end position="29"/>
    </location>
</feature>
<feature type="compositionally biased region" description="Basic residues" evidence="1">
    <location>
        <begin position="100"/>
        <end position="109"/>
    </location>
</feature>
<evidence type="ECO:0000256" key="1">
    <source>
        <dbReference type="SAM" id="MobiDB-lite"/>
    </source>
</evidence>
<sequence length="235" mass="24521">MAMLNEASLSPADAHAHANATTPTHSKAAMAMASSATTMLTTKTPFSIEHILFQNLNSASNNNANSITGNSSNYAQKSSKNAMKSARSSYAHLDNNPQKHPSHHSHHPPQSHPPASASATATTRGNQAASGYGSEDYAKSLHNAQRSSHHSRPGASHYSGDQNSQQLGSGAGQNPPVPAPQPPPPPPLNGGTGGSNGVLYPNAPYTDHGFLQMTLGYLSPSSGTYKSVDPYFLSQ</sequence>
<feature type="non-terminal residue" evidence="2">
    <location>
        <position position="235"/>
    </location>
</feature>
<accession>A0A6P4EIL4</accession>
<feature type="region of interest" description="Disordered" evidence="1">
    <location>
        <begin position="216"/>
        <end position="235"/>
    </location>
</feature>
<reference evidence="2" key="1">
    <citation type="submission" date="2025-08" db="UniProtKB">
        <authorList>
            <consortium name="RefSeq"/>
        </authorList>
    </citation>
    <scope>IDENTIFICATION</scope>
</reference>
<gene>
    <name evidence="2" type="primary">LOC108043752</name>
</gene>
<feature type="region of interest" description="Disordered" evidence="1">
    <location>
        <begin position="67"/>
        <end position="205"/>
    </location>
</feature>